<keyword evidence="3 6" id="KW-0326">Glycosidase</keyword>
<dbReference type="EMBL" id="QGTD01000018">
    <property type="protein sequence ID" value="PWU67251.1"/>
    <property type="molecule type" value="Genomic_DNA"/>
</dbReference>
<dbReference type="InterPro" id="IPR013320">
    <property type="entry name" value="ConA-like_dom_sf"/>
</dbReference>
<dbReference type="OrthoDB" id="9801455at2"/>
<feature type="site" description="Important for catalytic activity, responsible for pKa modulation of the active site Glu and correct orientation of both the proton donor and substrate" evidence="5">
    <location>
        <position position="128"/>
    </location>
</feature>
<evidence type="ECO:0000313" key="9">
    <source>
        <dbReference type="Proteomes" id="UP000245624"/>
    </source>
</evidence>
<dbReference type="Gene3D" id="2.115.10.20">
    <property type="entry name" value="Glycosyl hydrolase domain, family 43"/>
    <property type="match status" value="1"/>
</dbReference>
<feature type="active site" description="Proton donor" evidence="4">
    <location>
        <position position="181"/>
    </location>
</feature>
<evidence type="ECO:0000313" key="8">
    <source>
        <dbReference type="EMBL" id="PWU67251.1"/>
    </source>
</evidence>
<dbReference type="PANTHER" id="PTHR42812">
    <property type="entry name" value="BETA-XYLOSIDASE"/>
    <property type="match status" value="1"/>
</dbReference>
<protein>
    <submittedName>
        <fullName evidence="8">Glycoside hydrolase</fullName>
    </submittedName>
</protein>
<evidence type="ECO:0000256" key="3">
    <source>
        <dbReference type="ARBA" id="ARBA00023295"/>
    </source>
</evidence>
<evidence type="ECO:0000256" key="5">
    <source>
        <dbReference type="PIRSR" id="PIRSR606710-2"/>
    </source>
</evidence>
<dbReference type="InterPro" id="IPR051795">
    <property type="entry name" value="Glycosyl_Hydrlase_43"/>
</dbReference>
<comment type="similarity">
    <text evidence="1 6">Belongs to the glycosyl hydrolase 43 family.</text>
</comment>
<dbReference type="GO" id="GO:0004553">
    <property type="term" value="F:hydrolase activity, hydrolyzing O-glycosyl compounds"/>
    <property type="evidence" value="ECO:0007669"/>
    <property type="project" value="InterPro"/>
</dbReference>
<feature type="active site" description="Proton acceptor" evidence="4">
    <location>
        <position position="17"/>
    </location>
</feature>
<dbReference type="SUPFAM" id="SSF49899">
    <property type="entry name" value="Concanavalin A-like lectins/glucanases"/>
    <property type="match status" value="1"/>
</dbReference>
<reference evidence="8 9" key="1">
    <citation type="submission" date="2018-05" db="EMBL/GenBank/DDBJ databases">
        <title>Genomic analysis of Gracilibacillus dipsosauri DD1 reveals novel features of a salt-tolerant amylase.</title>
        <authorList>
            <person name="Deutch C.E."/>
            <person name="Yang S."/>
        </authorList>
    </citation>
    <scope>NUCLEOTIDE SEQUENCE [LARGE SCALE GENOMIC DNA]</scope>
    <source>
        <strain evidence="8 9">DD1</strain>
    </source>
</reference>
<evidence type="ECO:0000256" key="2">
    <source>
        <dbReference type="ARBA" id="ARBA00022801"/>
    </source>
</evidence>
<dbReference type="Proteomes" id="UP000245624">
    <property type="component" value="Unassembled WGS sequence"/>
</dbReference>
<organism evidence="8 9">
    <name type="scientific">Gracilibacillus dipsosauri</name>
    <dbReference type="NCBI Taxonomy" id="178340"/>
    <lineage>
        <taxon>Bacteria</taxon>
        <taxon>Bacillati</taxon>
        <taxon>Bacillota</taxon>
        <taxon>Bacilli</taxon>
        <taxon>Bacillales</taxon>
        <taxon>Bacillaceae</taxon>
        <taxon>Gracilibacillus</taxon>
    </lineage>
</organism>
<evidence type="ECO:0000259" key="7">
    <source>
        <dbReference type="Pfam" id="PF17851"/>
    </source>
</evidence>
<feature type="domain" description="Beta-xylosidase C-terminal Concanavalin A-like" evidence="7">
    <location>
        <begin position="309"/>
        <end position="500"/>
    </location>
</feature>
<dbReference type="InterPro" id="IPR041542">
    <property type="entry name" value="GH43_C2"/>
</dbReference>
<evidence type="ECO:0000256" key="4">
    <source>
        <dbReference type="PIRSR" id="PIRSR606710-1"/>
    </source>
</evidence>
<dbReference type="CDD" id="cd09001">
    <property type="entry name" value="GH43_FsAxh1-like"/>
    <property type="match status" value="1"/>
</dbReference>
<gene>
    <name evidence="8" type="ORF">DLJ74_16920</name>
</gene>
<dbReference type="SUPFAM" id="SSF75005">
    <property type="entry name" value="Arabinanase/levansucrase/invertase"/>
    <property type="match status" value="1"/>
</dbReference>
<comment type="caution">
    <text evidence="8">The sequence shown here is derived from an EMBL/GenBank/DDBJ whole genome shotgun (WGS) entry which is preliminary data.</text>
</comment>
<dbReference type="Pfam" id="PF17851">
    <property type="entry name" value="GH43_C2"/>
    <property type="match status" value="1"/>
</dbReference>
<dbReference type="AlphaFoldDB" id="A0A317KUM5"/>
<dbReference type="InterPro" id="IPR006710">
    <property type="entry name" value="Glyco_hydro_43"/>
</dbReference>
<sequence length="502" mass="58152">MKESFVTNPILWADVPDPSVIRVDDIYYMVSTSMHSMPGCPIMKSKNLKDWEIINYVFQTLEDNDAHNLMNGQHIYGKGSWAVSLRYHQKTFYVCFSSNDMQQFYIYTTKNLEAGDWNRVVFDGLYHDPSLLFDNDRLFVIYGNGDIRITELTPEATKVKENGIHRLLLSTASKNIRLRCEGCHAYKRNGYYYLFFIEWPADGNQRRRQICYRSKDLLGPYEMRVVLDDDMGYHNKGIAQGGIVDTKEGRWFALLFQDHDAVGRIPHLVPVSWEDDWPIFGTCGKVPSEFISPLPETQQAPLVISDEFQYETNKLALNWQWNHNPNNELWSLTERKGYLRLRTGHITKSVEFARNTLTQRTEGPRCTAITKLDFKQMKPGDRAGLVALQSHYAWIGVLAGNEQDFYIGIGEKGDLGEEDITASTLYTSDTVYLKASFDFENSKDFVEFSYSNDGITWEMIGQKIKLHYTLDHFMGCRVGLFNYATQNINGMVDFDFFHYKKR</sequence>
<evidence type="ECO:0000256" key="1">
    <source>
        <dbReference type="ARBA" id="ARBA00009865"/>
    </source>
</evidence>
<proteinExistence type="inferred from homology"/>
<dbReference type="Gene3D" id="2.60.120.200">
    <property type="match status" value="1"/>
</dbReference>
<dbReference type="GO" id="GO:0005975">
    <property type="term" value="P:carbohydrate metabolic process"/>
    <property type="evidence" value="ECO:0007669"/>
    <property type="project" value="InterPro"/>
</dbReference>
<dbReference type="InterPro" id="IPR023296">
    <property type="entry name" value="Glyco_hydro_beta-prop_sf"/>
</dbReference>
<dbReference type="RefSeq" id="WP_109985339.1">
    <property type="nucleotide sequence ID" value="NZ_QGTD01000018.1"/>
</dbReference>
<evidence type="ECO:0000256" key="6">
    <source>
        <dbReference type="RuleBase" id="RU361187"/>
    </source>
</evidence>
<accession>A0A317KUM5</accession>
<name>A0A317KUM5_9BACI</name>
<keyword evidence="9" id="KW-1185">Reference proteome</keyword>
<dbReference type="PANTHER" id="PTHR42812:SF12">
    <property type="entry name" value="BETA-XYLOSIDASE-RELATED"/>
    <property type="match status" value="1"/>
</dbReference>
<keyword evidence="2 6" id="KW-0378">Hydrolase</keyword>
<dbReference type="Pfam" id="PF04616">
    <property type="entry name" value="Glyco_hydro_43"/>
    <property type="match status" value="1"/>
</dbReference>